<dbReference type="InterPro" id="IPR006119">
    <property type="entry name" value="Resolv_N"/>
</dbReference>
<dbReference type="PROSITE" id="PS00397">
    <property type="entry name" value="RECOMBINASES_1"/>
    <property type="match status" value="1"/>
</dbReference>
<dbReference type="Proteomes" id="UP000585609">
    <property type="component" value="Unassembled WGS sequence"/>
</dbReference>
<keyword evidence="2" id="KW-0238">DNA-binding</keyword>
<sequence>MALYARVSTQKQVENLTRQHEWLTEVCGEHGYRIVLDCSEIASGLNDNRRQFFMFLDAACKG</sequence>
<dbReference type="GO" id="GO:0003677">
    <property type="term" value="F:DNA binding"/>
    <property type="evidence" value="ECO:0007669"/>
    <property type="project" value="UniProtKB-KW"/>
</dbReference>
<evidence type="ECO:0000256" key="1">
    <source>
        <dbReference type="ARBA" id="ARBA00022908"/>
    </source>
</evidence>
<proteinExistence type="predicted"/>
<accession>A0A6V8NV07</accession>
<dbReference type="GO" id="GO:0015074">
    <property type="term" value="P:DNA integration"/>
    <property type="evidence" value="ECO:0007669"/>
    <property type="project" value="UniProtKB-KW"/>
</dbReference>
<organism evidence="6 7">
    <name type="scientific">Candidatus Hakubella thermalkaliphila</name>
    <dbReference type="NCBI Taxonomy" id="2754717"/>
    <lineage>
        <taxon>Bacteria</taxon>
        <taxon>Bacillati</taxon>
        <taxon>Actinomycetota</taxon>
        <taxon>Actinomycetota incertae sedis</taxon>
        <taxon>Candidatus Hakubellales</taxon>
        <taxon>Candidatus Hakubellaceae</taxon>
        <taxon>Candidatus Hakubella</taxon>
    </lineage>
</organism>
<dbReference type="AlphaFoldDB" id="A0A6V8NV07"/>
<feature type="non-terminal residue" evidence="6">
    <location>
        <position position="62"/>
    </location>
</feature>
<keyword evidence="3" id="KW-0233">DNA recombination</keyword>
<evidence type="ECO:0000256" key="2">
    <source>
        <dbReference type="ARBA" id="ARBA00023125"/>
    </source>
</evidence>
<feature type="domain" description="Resolvase/invertase-type recombinase catalytic" evidence="5">
    <location>
        <begin position="1"/>
        <end position="62"/>
    </location>
</feature>
<dbReference type="SUPFAM" id="SSF53041">
    <property type="entry name" value="Resolvase-like"/>
    <property type="match status" value="1"/>
</dbReference>
<protein>
    <recommendedName>
        <fullName evidence="5">Resolvase/invertase-type recombinase catalytic domain-containing protein</fullName>
    </recommendedName>
</protein>
<evidence type="ECO:0000256" key="4">
    <source>
        <dbReference type="PROSITE-ProRule" id="PRU10137"/>
    </source>
</evidence>
<dbReference type="Pfam" id="PF00239">
    <property type="entry name" value="Resolvase"/>
    <property type="match status" value="1"/>
</dbReference>
<dbReference type="EMBL" id="BLRW01000342">
    <property type="protein sequence ID" value="GFP24108.1"/>
    <property type="molecule type" value="Genomic_DNA"/>
</dbReference>
<evidence type="ECO:0000256" key="3">
    <source>
        <dbReference type="ARBA" id="ARBA00023172"/>
    </source>
</evidence>
<comment type="caution">
    <text evidence="6">The sequence shown here is derived from an EMBL/GenBank/DDBJ whole genome shotgun (WGS) entry which is preliminary data.</text>
</comment>
<gene>
    <name evidence="6" type="ORF">HKBW3S09_01574</name>
</gene>
<reference evidence="6 7" key="1">
    <citation type="journal article" date="2020" name="Front. Microbiol.">
        <title>Single-cell genomics of novel Actinobacteria with the Wood-Ljungdahl pathway discovered in a serpentinizing system.</title>
        <authorList>
            <person name="Merino N."/>
            <person name="Kawai M."/>
            <person name="Boyd E.S."/>
            <person name="Colman D.R."/>
            <person name="McGlynn S.E."/>
            <person name="Nealson K.H."/>
            <person name="Kurokawa K."/>
            <person name="Hongoh Y."/>
        </authorList>
    </citation>
    <scope>NUCLEOTIDE SEQUENCE [LARGE SCALE GENOMIC DNA]</scope>
    <source>
        <strain evidence="6 7">S09_30</strain>
    </source>
</reference>
<keyword evidence="1" id="KW-0229">DNA integration</keyword>
<dbReference type="GO" id="GO:0000150">
    <property type="term" value="F:DNA strand exchange activity"/>
    <property type="evidence" value="ECO:0007669"/>
    <property type="project" value="InterPro"/>
</dbReference>
<dbReference type="InterPro" id="IPR006118">
    <property type="entry name" value="Recombinase_CS"/>
</dbReference>
<evidence type="ECO:0000313" key="7">
    <source>
        <dbReference type="Proteomes" id="UP000585609"/>
    </source>
</evidence>
<dbReference type="InterPro" id="IPR036162">
    <property type="entry name" value="Resolvase-like_N_sf"/>
</dbReference>
<dbReference type="PROSITE" id="PS51736">
    <property type="entry name" value="RECOMBINASES_3"/>
    <property type="match status" value="1"/>
</dbReference>
<feature type="active site" description="O-(5'-phospho-DNA)-serine intermediate" evidence="4">
    <location>
        <position position="8"/>
    </location>
</feature>
<dbReference type="Gene3D" id="3.40.50.1390">
    <property type="entry name" value="Resolvase, N-terminal catalytic domain"/>
    <property type="match status" value="1"/>
</dbReference>
<evidence type="ECO:0000313" key="6">
    <source>
        <dbReference type="EMBL" id="GFP24108.1"/>
    </source>
</evidence>
<evidence type="ECO:0000259" key="5">
    <source>
        <dbReference type="PROSITE" id="PS51736"/>
    </source>
</evidence>
<name>A0A6V8NV07_9ACTN</name>